<comment type="caution">
    <text evidence="2">The sequence shown here is derived from an EMBL/GenBank/DDBJ whole genome shotgun (WGS) entry which is preliminary data.</text>
</comment>
<evidence type="ECO:0000313" key="3">
    <source>
        <dbReference type="Proteomes" id="UP000295668"/>
    </source>
</evidence>
<evidence type="ECO:0000256" key="1">
    <source>
        <dbReference type="SAM" id="Phobius"/>
    </source>
</evidence>
<dbReference type="RefSeq" id="WP_133262791.1">
    <property type="nucleotide sequence ID" value="NZ_SJCY01000007.1"/>
</dbReference>
<organism evidence="2 3">
    <name type="scientific">Pedobacter changchengzhani</name>
    <dbReference type="NCBI Taxonomy" id="2529274"/>
    <lineage>
        <taxon>Bacteria</taxon>
        <taxon>Pseudomonadati</taxon>
        <taxon>Bacteroidota</taxon>
        <taxon>Sphingobacteriia</taxon>
        <taxon>Sphingobacteriales</taxon>
        <taxon>Sphingobacteriaceae</taxon>
        <taxon>Pedobacter</taxon>
    </lineage>
</organism>
<accession>A0A4R5MJV2</accession>
<evidence type="ECO:0000313" key="2">
    <source>
        <dbReference type="EMBL" id="TDG35900.1"/>
    </source>
</evidence>
<feature type="transmembrane region" description="Helical" evidence="1">
    <location>
        <begin position="108"/>
        <end position="128"/>
    </location>
</feature>
<dbReference type="AlphaFoldDB" id="A0A4R5MJV2"/>
<keyword evidence="1" id="KW-0472">Membrane</keyword>
<proteinExistence type="predicted"/>
<dbReference type="OrthoDB" id="893153at2"/>
<keyword evidence="3" id="KW-1185">Reference proteome</keyword>
<dbReference type="Proteomes" id="UP000295668">
    <property type="component" value="Unassembled WGS sequence"/>
</dbReference>
<name>A0A4R5MJV2_9SPHI</name>
<keyword evidence="1" id="KW-0812">Transmembrane</keyword>
<reference evidence="2 3" key="1">
    <citation type="submission" date="2019-02" db="EMBL/GenBank/DDBJ databases">
        <title>Pedobacter sp. nov., a novel speices isolated from soil of pinguins habitat in Antarcitica.</title>
        <authorList>
            <person name="He R.-H."/>
        </authorList>
    </citation>
    <scope>NUCLEOTIDE SEQUENCE [LARGE SCALE GENOMIC DNA]</scope>
    <source>
        <strain evidence="2 3">E01020</strain>
    </source>
</reference>
<gene>
    <name evidence="2" type="ORF">EZJ43_11130</name>
</gene>
<protein>
    <submittedName>
        <fullName evidence="2">Cytochrome C</fullName>
    </submittedName>
</protein>
<sequence length="138" mass="15394">MEARSKIYIFIDEDTQPIAELVAPVNFELDTTKLIDGKHTLKIVSKDPTGKEGVRHVPFEVRNGPAISIEGIKENAVVDGIIPLMVNAYGKGDSKNFLIEGSETPQSIPFWIFILLILFVAWSAYFFFTSSAVELFTK</sequence>
<dbReference type="EMBL" id="SJCY01000007">
    <property type="protein sequence ID" value="TDG35900.1"/>
    <property type="molecule type" value="Genomic_DNA"/>
</dbReference>
<keyword evidence="1" id="KW-1133">Transmembrane helix</keyword>